<feature type="transmembrane region" description="Helical" evidence="6">
    <location>
        <begin position="216"/>
        <end position="239"/>
    </location>
</feature>
<evidence type="ECO:0000259" key="7">
    <source>
        <dbReference type="Pfam" id="PF00892"/>
    </source>
</evidence>
<dbReference type="PANTHER" id="PTHR22911:SF6">
    <property type="entry name" value="SOLUTE CARRIER FAMILY 35 MEMBER G1"/>
    <property type="match status" value="1"/>
</dbReference>
<feature type="transmembrane region" description="Helical" evidence="6">
    <location>
        <begin position="50"/>
        <end position="73"/>
    </location>
</feature>
<dbReference type="RefSeq" id="WP_121154371.1">
    <property type="nucleotide sequence ID" value="NZ_CP032829.1"/>
</dbReference>
<dbReference type="AlphaFoldDB" id="A0A494TJQ8"/>
<evidence type="ECO:0000256" key="4">
    <source>
        <dbReference type="ARBA" id="ARBA00022989"/>
    </source>
</evidence>
<name>A0A494TJQ8_SPHPE</name>
<evidence type="ECO:0000256" key="1">
    <source>
        <dbReference type="ARBA" id="ARBA00004141"/>
    </source>
</evidence>
<evidence type="ECO:0000313" key="8">
    <source>
        <dbReference type="EMBL" id="AYJ87253.1"/>
    </source>
</evidence>
<proteinExistence type="inferred from homology"/>
<feature type="transmembrane region" description="Helical" evidence="6">
    <location>
        <begin position="20"/>
        <end position="38"/>
    </location>
</feature>
<feature type="transmembrane region" description="Helical" evidence="6">
    <location>
        <begin position="110"/>
        <end position="126"/>
    </location>
</feature>
<keyword evidence="4 6" id="KW-1133">Transmembrane helix</keyword>
<keyword evidence="3 6" id="KW-0812">Transmembrane</keyword>
<dbReference type="KEGG" id="spha:D3Y57_16595"/>
<dbReference type="Proteomes" id="UP000276254">
    <property type="component" value="Chromosome"/>
</dbReference>
<comment type="subcellular location">
    <subcellularLocation>
        <location evidence="1">Membrane</location>
        <topology evidence="1">Multi-pass membrane protein</topology>
    </subcellularLocation>
</comment>
<dbReference type="SUPFAM" id="SSF103481">
    <property type="entry name" value="Multidrug resistance efflux transporter EmrE"/>
    <property type="match status" value="2"/>
</dbReference>
<evidence type="ECO:0000313" key="9">
    <source>
        <dbReference type="Proteomes" id="UP000276254"/>
    </source>
</evidence>
<dbReference type="OrthoDB" id="9812899at2"/>
<feature type="transmembrane region" description="Helical" evidence="6">
    <location>
        <begin position="135"/>
        <end position="153"/>
    </location>
</feature>
<dbReference type="InterPro" id="IPR037185">
    <property type="entry name" value="EmrE-like"/>
</dbReference>
<dbReference type="EMBL" id="CP032829">
    <property type="protein sequence ID" value="AYJ87253.1"/>
    <property type="molecule type" value="Genomic_DNA"/>
</dbReference>
<dbReference type="Pfam" id="PF00892">
    <property type="entry name" value="EamA"/>
    <property type="match status" value="2"/>
</dbReference>
<keyword evidence="5 6" id="KW-0472">Membrane</keyword>
<gene>
    <name evidence="8" type="ORF">D3Y57_16595</name>
</gene>
<keyword evidence="9" id="KW-1185">Reference proteome</keyword>
<evidence type="ECO:0000256" key="2">
    <source>
        <dbReference type="ARBA" id="ARBA00009853"/>
    </source>
</evidence>
<comment type="similarity">
    <text evidence="2">Belongs to the drug/metabolite transporter (DMT) superfamily. 10 TMS drug/metabolite exporter (DME) (TC 2.A.7.3) family.</text>
</comment>
<organism evidence="8 9">
    <name type="scientific">Sphingomonas paeninsulae</name>
    <dbReference type="NCBI Taxonomy" id="2319844"/>
    <lineage>
        <taxon>Bacteria</taxon>
        <taxon>Pseudomonadati</taxon>
        <taxon>Pseudomonadota</taxon>
        <taxon>Alphaproteobacteria</taxon>
        <taxon>Sphingomonadales</taxon>
        <taxon>Sphingomonadaceae</taxon>
        <taxon>Sphingomonas</taxon>
    </lineage>
</organism>
<feature type="transmembrane region" description="Helical" evidence="6">
    <location>
        <begin position="85"/>
        <end position="104"/>
    </location>
</feature>
<feature type="transmembrane region" description="Helical" evidence="6">
    <location>
        <begin position="190"/>
        <end position="210"/>
    </location>
</feature>
<dbReference type="InterPro" id="IPR000620">
    <property type="entry name" value="EamA_dom"/>
</dbReference>
<evidence type="ECO:0000256" key="5">
    <source>
        <dbReference type="ARBA" id="ARBA00023136"/>
    </source>
</evidence>
<reference evidence="8 9" key="1">
    <citation type="submission" date="2018-09" db="EMBL/GenBank/DDBJ databases">
        <title>Sphingomonas peninsula sp. nov., isolated from fildes peninsula, Antarctic soil.</title>
        <authorList>
            <person name="Yingchao G."/>
        </authorList>
    </citation>
    <scope>NUCLEOTIDE SEQUENCE [LARGE SCALE GENOMIC DNA]</scope>
    <source>
        <strain evidence="8 9">YZ-8</strain>
    </source>
</reference>
<feature type="domain" description="EamA" evidence="7">
    <location>
        <begin position="160"/>
        <end position="287"/>
    </location>
</feature>
<feature type="transmembrane region" description="Helical" evidence="6">
    <location>
        <begin position="272"/>
        <end position="290"/>
    </location>
</feature>
<dbReference type="GO" id="GO:0016020">
    <property type="term" value="C:membrane"/>
    <property type="evidence" value="ECO:0007669"/>
    <property type="project" value="UniProtKB-SubCell"/>
</dbReference>
<evidence type="ECO:0000256" key="6">
    <source>
        <dbReference type="SAM" id="Phobius"/>
    </source>
</evidence>
<dbReference type="PANTHER" id="PTHR22911">
    <property type="entry name" value="ACYL-MALONYL CONDENSING ENZYME-RELATED"/>
    <property type="match status" value="1"/>
</dbReference>
<feature type="transmembrane region" description="Helical" evidence="6">
    <location>
        <begin position="246"/>
        <end position="266"/>
    </location>
</feature>
<accession>A0A494TJQ8</accession>
<feature type="domain" description="EamA" evidence="7">
    <location>
        <begin position="17"/>
        <end position="149"/>
    </location>
</feature>
<evidence type="ECO:0000256" key="3">
    <source>
        <dbReference type="ARBA" id="ARBA00022692"/>
    </source>
</evidence>
<protein>
    <submittedName>
        <fullName evidence="8">DMT family transporter</fullName>
    </submittedName>
</protein>
<feature type="transmembrane region" description="Helical" evidence="6">
    <location>
        <begin position="159"/>
        <end position="178"/>
    </location>
</feature>
<sequence>MNRNGTSVLRADRPLAGIGMRLATTVFLSIMFALAKLAQERGVNLIEILFFRQSIMIVPVVIIAAIGPGMASLKTKRPGAHFRRASSGLFGMALNFATVALLPLAEAQTVWFTTPLFATILGALWLREYIGLHRWGAVALGFVGVLIVVHPQSGGVHPFGTAIGLAAAFMVAVTSILIRQIGRTESPLTVVFWFGVNSSLALLLIMPWALHYHDAGTWLLLIGMGVAGSFGQIALTFSLRFAPVSVIAPVDYASLFWTTALGAALFSEWPTPWMWLGAPIIISSGLYIVWREHKLHRIALAAASLAE</sequence>